<gene>
    <name evidence="1" type="ORF">PbB2_02846</name>
</gene>
<organism evidence="1 2">
    <name type="scientific">Candidatus Phycosocius bacilliformis</name>
    <dbReference type="NCBI Taxonomy" id="1445552"/>
    <lineage>
        <taxon>Bacteria</taxon>
        <taxon>Pseudomonadati</taxon>
        <taxon>Pseudomonadota</taxon>
        <taxon>Alphaproteobacteria</taxon>
        <taxon>Caulobacterales</taxon>
        <taxon>Caulobacterales incertae sedis</taxon>
        <taxon>Candidatus Phycosocius</taxon>
    </lineage>
</organism>
<keyword evidence="2" id="KW-1185">Reference proteome</keyword>
<reference evidence="1 2" key="1">
    <citation type="journal article" date="2018" name="Genome Announc.">
        <title>Draft Genome Sequence of "Candidatus Phycosocius bacilliformis," an Alphaproteobacterial Ectosymbiont of the Hydrocarbon-Producing Green Alga Botryococcus braunii.</title>
        <authorList>
            <person name="Tanabe Y."/>
            <person name="Yamaguchi H."/>
            <person name="Watanabe M.M."/>
        </authorList>
    </citation>
    <scope>NUCLEOTIDE SEQUENCE [LARGE SCALE GENOMIC DNA]</scope>
    <source>
        <strain evidence="1 2">BOTRYCO-2</strain>
    </source>
</reference>
<dbReference type="RefSeq" id="WP_108986055.1">
    <property type="nucleotide sequence ID" value="NZ_BFBR01000010.1"/>
</dbReference>
<accession>A0A2P2EDM0</accession>
<dbReference type="EMBL" id="BFBR01000010">
    <property type="protein sequence ID" value="GBF59154.1"/>
    <property type="molecule type" value="Genomic_DNA"/>
</dbReference>
<protein>
    <submittedName>
        <fullName evidence="1">Uncharacterized protein</fullName>
    </submittedName>
</protein>
<comment type="caution">
    <text evidence="1">The sequence shown here is derived from an EMBL/GenBank/DDBJ whole genome shotgun (WGS) entry which is preliminary data.</text>
</comment>
<proteinExistence type="predicted"/>
<name>A0A2P2EDM0_9PROT</name>
<evidence type="ECO:0000313" key="1">
    <source>
        <dbReference type="EMBL" id="GBF59154.1"/>
    </source>
</evidence>
<evidence type="ECO:0000313" key="2">
    <source>
        <dbReference type="Proteomes" id="UP000245086"/>
    </source>
</evidence>
<dbReference type="Proteomes" id="UP000245086">
    <property type="component" value="Unassembled WGS sequence"/>
</dbReference>
<sequence>MSDSLAELLQTEIAKCPIRHQLFRKSAIWFLRQVWSHLESGSEKAEIEWLNQRNRIAGEARLFSKSLFISITQRWPEDTTSFLVRNISDRQSWQGGQNLWLADQLLDSPFEAALEISRILGLRQPANDLISLMTTHENDNAPETRNSFFG</sequence>
<dbReference type="AlphaFoldDB" id="A0A2P2EDM0"/>